<gene>
    <name evidence="2" type="ORF">G6R30_05460</name>
</gene>
<dbReference type="Pfam" id="PF19258">
    <property type="entry name" value="KxYKxGKxW_sig"/>
    <property type="match status" value="1"/>
</dbReference>
<dbReference type="EMBL" id="JAAMFL010000009">
    <property type="protein sequence ID" value="MBS9337908.1"/>
    <property type="molecule type" value="Genomic_DNA"/>
</dbReference>
<keyword evidence="1" id="KW-0732">Signal</keyword>
<dbReference type="Proteomes" id="UP001519503">
    <property type="component" value="Unassembled WGS sequence"/>
</dbReference>
<proteinExistence type="predicted"/>
<evidence type="ECO:0008006" key="4">
    <source>
        <dbReference type="Google" id="ProtNLM"/>
    </source>
</evidence>
<dbReference type="NCBIfam" id="TIGR03715">
    <property type="entry name" value="KxYKxGKxW"/>
    <property type="match status" value="1"/>
</dbReference>
<organism evidence="2 3">
    <name type="scientific">Fructobacillus parabroussonetiae</name>
    <dbReference type="NCBI Taxonomy" id="2713174"/>
    <lineage>
        <taxon>Bacteria</taxon>
        <taxon>Bacillati</taxon>
        <taxon>Bacillota</taxon>
        <taxon>Bacilli</taxon>
        <taxon>Lactobacillales</taxon>
        <taxon>Lactobacillaceae</taxon>
        <taxon>Fructobacillus</taxon>
    </lineage>
</organism>
<evidence type="ECO:0000313" key="3">
    <source>
        <dbReference type="Proteomes" id="UP001519503"/>
    </source>
</evidence>
<accession>A0ABS5QXH1</accession>
<dbReference type="InterPro" id="IPR022263">
    <property type="entry name" value="KxYKxGKxW"/>
</dbReference>
<protein>
    <recommendedName>
        <fullName evidence="4">KxYKxGKxW signal peptide</fullName>
    </recommendedName>
</protein>
<name>A0ABS5QXH1_9LACO</name>
<sequence>MQKNHYHYKMFKAGKNWVFASIAAFTLIGLGQYTAHEVGGLTAKTEVSADDTSLATAKQSAVAALQETANQAKKSSTVTWSSDGNRGLRLAYGAVA</sequence>
<evidence type="ECO:0000313" key="2">
    <source>
        <dbReference type="EMBL" id="MBS9337908.1"/>
    </source>
</evidence>
<dbReference type="RefSeq" id="WP_213822311.1">
    <property type="nucleotide sequence ID" value="NZ_JAAMFL010000009.1"/>
</dbReference>
<evidence type="ECO:0000256" key="1">
    <source>
        <dbReference type="ARBA" id="ARBA00022729"/>
    </source>
</evidence>
<comment type="caution">
    <text evidence="2">The sequence shown here is derived from an EMBL/GenBank/DDBJ whole genome shotgun (WGS) entry which is preliminary data.</text>
</comment>
<keyword evidence="3" id="KW-1185">Reference proteome</keyword>
<reference evidence="2 3" key="1">
    <citation type="submission" date="2020-02" db="EMBL/GenBank/DDBJ databases">
        <title>Fructobacillus sp. isolated from paper mulberry of Taiwan.</title>
        <authorList>
            <person name="Lin S.-T."/>
        </authorList>
    </citation>
    <scope>NUCLEOTIDE SEQUENCE [LARGE SCALE GENOMIC DNA]</scope>
    <source>
        <strain evidence="2 3">S1-1</strain>
    </source>
</reference>